<keyword evidence="4" id="KW-1185">Reference proteome</keyword>
<dbReference type="PROSITE" id="PS51272">
    <property type="entry name" value="SLH"/>
    <property type="match status" value="3"/>
</dbReference>
<dbReference type="Gene3D" id="2.160.20.10">
    <property type="entry name" value="Single-stranded right-handed beta-helix, Pectin lyase-like"/>
    <property type="match status" value="2"/>
</dbReference>
<reference evidence="4" key="1">
    <citation type="journal article" date="2019" name="Int. J. Syst. Evol. Microbiol.">
        <title>The Global Catalogue of Microorganisms (GCM) 10K type strain sequencing project: providing services to taxonomists for standard genome sequencing and annotation.</title>
        <authorList>
            <consortium name="The Broad Institute Genomics Platform"/>
            <consortium name="The Broad Institute Genome Sequencing Center for Infectious Disease"/>
            <person name="Wu L."/>
            <person name="Ma J."/>
        </authorList>
    </citation>
    <scope>NUCLEOTIDE SEQUENCE [LARGE SCALE GENOMIC DNA]</scope>
    <source>
        <strain evidence="4">CGMCC 1.18575</strain>
    </source>
</reference>
<accession>A0ABW0HUR9</accession>
<dbReference type="SUPFAM" id="SSF51126">
    <property type="entry name" value="Pectin lyase-like"/>
    <property type="match status" value="3"/>
</dbReference>
<organism evidence="3 4">
    <name type="scientific">Cohnella soli</name>
    <dbReference type="NCBI Taxonomy" id="425005"/>
    <lineage>
        <taxon>Bacteria</taxon>
        <taxon>Bacillati</taxon>
        <taxon>Bacillota</taxon>
        <taxon>Bacilli</taxon>
        <taxon>Bacillales</taxon>
        <taxon>Paenibacillaceae</taxon>
        <taxon>Cohnella</taxon>
    </lineage>
</organism>
<dbReference type="InterPro" id="IPR039448">
    <property type="entry name" value="Beta_helix"/>
</dbReference>
<dbReference type="Pfam" id="PF00395">
    <property type="entry name" value="SLH"/>
    <property type="match status" value="3"/>
</dbReference>
<dbReference type="InterPro" id="IPR051465">
    <property type="entry name" value="Cell_Envelope_Struct_Comp"/>
</dbReference>
<comment type="caution">
    <text evidence="3">The sequence shown here is derived from an EMBL/GenBank/DDBJ whole genome shotgun (WGS) entry which is preliminary data.</text>
</comment>
<feature type="domain" description="SLH" evidence="2">
    <location>
        <begin position="93"/>
        <end position="153"/>
    </location>
</feature>
<dbReference type="RefSeq" id="WP_378133966.1">
    <property type="nucleotide sequence ID" value="NZ_JBHSMI010000025.1"/>
</dbReference>
<feature type="domain" description="SLH" evidence="2">
    <location>
        <begin position="29"/>
        <end position="92"/>
    </location>
</feature>
<dbReference type="PANTHER" id="PTHR43308:SF5">
    <property type="entry name" value="S-LAYER PROTEIN _ PEPTIDOGLYCAN ENDO-BETA-N-ACETYLGLUCOSAMINIDASE"/>
    <property type="match status" value="1"/>
</dbReference>
<feature type="region of interest" description="Disordered" evidence="1">
    <location>
        <begin position="207"/>
        <end position="244"/>
    </location>
</feature>
<dbReference type="SMART" id="SM00710">
    <property type="entry name" value="PbH1"/>
    <property type="match status" value="9"/>
</dbReference>
<dbReference type="InterPro" id="IPR001119">
    <property type="entry name" value="SLH_dom"/>
</dbReference>
<dbReference type="Pfam" id="PF13229">
    <property type="entry name" value="Beta_helix"/>
    <property type="match status" value="1"/>
</dbReference>
<sequence>MKKQVISAALSTAIVFGTVSTGSVITAASSPSGFSDIQGSFAKEAIQQLLDKGIIQGDGSGKFDPKGQLTRAQFVKMIVLSMGLKVDESVTQSTQFNDVPSWAAAFVDAAFKAQLIKGTGVHTFSPNLALTREQAAVIMVNALISAGSISKDEKAELTFKDSDTISSWAKDAVALAFKLGLIKGNTDGTFNPKGQATREQAAQMSSNFIDTSDKLEKTNPEPEPTTSPQPTSSPGTGTPGGGYNDPYTYVSSWEQLKDAVIVSNKMIRLSTDITVNGVIDLTATGVTLDGNGKTITFTGANNMLVRGNNAKISNVTFKNSSDYNLEIYNVTGVTLNNVTSNLSGKGGILINASTVTASNIHTSGNDWGGIEVAKGDGVAAESDLTISGTNSHTESVPIWTIGASTVSFDNNSQYIEIQDKRSNKSNYKNYLLKSTVEVVDDLAELKTAVAKSNVRIVLNADIPNIKETIAITGHDVILDGFGHKIGIVDPAVVSNKYLFVVQETNNVVINDVIFTNEKEFGIQVYKSTNVTLKGVTAEYSGKGGVLVNGSTVTVKGITTSGNAWGGIEVAKGDGVAAESELTISGTNSHTESVPIWTIGASTVSFDNNSQYIEIQDKRSNKSNYKNYLLKSTVEVVDDLAELKTAVAKNDVRIVLNADFLGVNESIDVTGTNVTIDGFGHEVAISGIGNRFIVSGDNVTINDVIFTNINEYGIQVYDATGVKLNRITAQDSGKGGILINGSQVTVNAIKTLRNENGGIEVSNGAGVGYSELNVTGTNVHDDKTEIAIWTINEVDGGVVADNNIVVGSITQYKTAEEALDKPGYTYYKVKPPTP</sequence>
<name>A0ABW0HUR9_9BACL</name>
<evidence type="ECO:0000313" key="3">
    <source>
        <dbReference type="EMBL" id="MFC5404045.1"/>
    </source>
</evidence>
<feature type="domain" description="SLH" evidence="2">
    <location>
        <begin position="156"/>
        <end position="219"/>
    </location>
</feature>
<evidence type="ECO:0000313" key="4">
    <source>
        <dbReference type="Proteomes" id="UP001596113"/>
    </source>
</evidence>
<evidence type="ECO:0000259" key="2">
    <source>
        <dbReference type="PROSITE" id="PS51272"/>
    </source>
</evidence>
<dbReference type="Proteomes" id="UP001596113">
    <property type="component" value="Unassembled WGS sequence"/>
</dbReference>
<gene>
    <name evidence="3" type="ORF">ACFPOF_14980</name>
</gene>
<dbReference type="InterPro" id="IPR011050">
    <property type="entry name" value="Pectin_lyase_fold/virulence"/>
</dbReference>
<evidence type="ECO:0000256" key="1">
    <source>
        <dbReference type="SAM" id="MobiDB-lite"/>
    </source>
</evidence>
<protein>
    <submittedName>
        <fullName evidence="3">S-layer homology domain-containing protein</fullName>
    </submittedName>
</protein>
<dbReference type="EMBL" id="JBHSMI010000025">
    <property type="protein sequence ID" value="MFC5404045.1"/>
    <property type="molecule type" value="Genomic_DNA"/>
</dbReference>
<dbReference type="InterPro" id="IPR006626">
    <property type="entry name" value="PbH1"/>
</dbReference>
<proteinExistence type="predicted"/>
<feature type="compositionally biased region" description="Basic and acidic residues" evidence="1">
    <location>
        <begin position="211"/>
        <end position="220"/>
    </location>
</feature>
<dbReference type="InterPro" id="IPR012334">
    <property type="entry name" value="Pectin_lyas_fold"/>
</dbReference>
<dbReference type="PANTHER" id="PTHR43308">
    <property type="entry name" value="OUTER MEMBRANE PROTEIN ALPHA-RELATED"/>
    <property type="match status" value="1"/>
</dbReference>